<dbReference type="PROSITE" id="PS51186">
    <property type="entry name" value="GNAT"/>
    <property type="match status" value="1"/>
</dbReference>
<evidence type="ECO:0000313" key="3">
    <source>
        <dbReference type="Proteomes" id="UP001242313"/>
    </source>
</evidence>
<dbReference type="EC" id="2.3.1.267" evidence="2"/>
<name>A0ABU0FQX1_9BACI</name>
<organism evidence="2 3">
    <name type="scientific">Mesobacillus stamsii</name>
    <dbReference type="NCBI Taxonomy" id="225347"/>
    <lineage>
        <taxon>Bacteria</taxon>
        <taxon>Bacillati</taxon>
        <taxon>Bacillota</taxon>
        <taxon>Bacilli</taxon>
        <taxon>Bacillales</taxon>
        <taxon>Bacillaceae</taxon>
        <taxon>Mesobacillus</taxon>
    </lineage>
</organism>
<dbReference type="PANTHER" id="PTHR43792">
    <property type="entry name" value="GNAT FAMILY, PUTATIVE (AFU_ORTHOLOGUE AFUA_3G00765)-RELATED-RELATED"/>
    <property type="match status" value="1"/>
</dbReference>
<dbReference type="InterPro" id="IPR051531">
    <property type="entry name" value="N-acetyltransferase"/>
</dbReference>
<sequence length="234" mass="27132">MHIRNCSRAVIVNEFNEVLLEKSEFKDKRVISMEENMSFENHLKNIPEFETDRLFLRKLCFGDLDDVHEFCSNPNVAAPMTWETNKTKETTLQFLEDVINGYVNGETGEWGILLKETKKVIGVAAIIDWSNKHKSMEIGYFLSEQYWGKGIITEALEKIIEYGFAELSANRIEGRCDTDNIGSQKVMKKLGMKYEGTLRKNEFIKGEFRDTQFYSILANEFNVNKTMIHKLGFL</sequence>
<evidence type="ECO:0000259" key="1">
    <source>
        <dbReference type="PROSITE" id="PS51186"/>
    </source>
</evidence>
<dbReference type="SUPFAM" id="SSF55729">
    <property type="entry name" value="Acyl-CoA N-acyltransferases (Nat)"/>
    <property type="match status" value="1"/>
</dbReference>
<gene>
    <name evidence="2" type="ORF">J2S25_000486</name>
</gene>
<keyword evidence="3" id="KW-1185">Reference proteome</keyword>
<dbReference type="InterPro" id="IPR000182">
    <property type="entry name" value="GNAT_dom"/>
</dbReference>
<proteinExistence type="predicted"/>
<accession>A0ABU0FQX1</accession>
<dbReference type="PANTHER" id="PTHR43792:SF9">
    <property type="entry name" value="RIBOSOMAL-PROTEIN-ALANINE ACETYLTRANSFERASE"/>
    <property type="match status" value="1"/>
</dbReference>
<comment type="caution">
    <text evidence="2">The sequence shown here is derived from an EMBL/GenBank/DDBJ whole genome shotgun (WGS) entry which is preliminary data.</text>
</comment>
<dbReference type="GO" id="GO:0008999">
    <property type="term" value="F:protein-N-terminal-alanine acetyltransferase activity"/>
    <property type="evidence" value="ECO:0007669"/>
    <property type="project" value="UniProtKB-EC"/>
</dbReference>
<feature type="domain" description="N-acetyltransferase" evidence="1">
    <location>
        <begin position="54"/>
        <end position="215"/>
    </location>
</feature>
<dbReference type="Gene3D" id="3.40.630.30">
    <property type="match status" value="1"/>
</dbReference>
<dbReference type="EMBL" id="JAUSUN010000002">
    <property type="protein sequence ID" value="MDQ0412306.1"/>
    <property type="molecule type" value="Genomic_DNA"/>
</dbReference>
<dbReference type="CDD" id="cd04301">
    <property type="entry name" value="NAT_SF"/>
    <property type="match status" value="1"/>
</dbReference>
<dbReference type="Pfam" id="PF13302">
    <property type="entry name" value="Acetyltransf_3"/>
    <property type="match status" value="1"/>
</dbReference>
<protein>
    <submittedName>
        <fullName evidence="2">Ribosomal-protein-alanine N-acetyltransferase</fullName>
        <ecNumber evidence="2">2.3.1.267</ecNumber>
    </submittedName>
</protein>
<keyword evidence="2" id="KW-0012">Acyltransferase</keyword>
<dbReference type="Proteomes" id="UP001242313">
    <property type="component" value="Unassembled WGS sequence"/>
</dbReference>
<reference evidence="2 3" key="1">
    <citation type="submission" date="2023-07" db="EMBL/GenBank/DDBJ databases">
        <title>Genomic Encyclopedia of Type Strains, Phase IV (KMG-IV): sequencing the most valuable type-strain genomes for metagenomic binning, comparative biology and taxonomic classification.</title>
        <authorList>
            <person name="Goeker M."/>
        </authorList>
    </citation>
    <scope>NUCLEOTIDE SEQUENCE [LARGE SCALE GENOMIC DNA]</scope>
    <source>
        <strain evidence="2 3">DSM 19598</strain>
    </source>
</reference>
<dbReference type="InterPro" id="IPR016181">
    <property type="entry name" value="Acyl_CoA_acyltransferase"/>
</dbReference>
<dbReference type="RefSeq" id="WP_307191143.1">
    <property type="nucleotide sequence ID" value="NZ_JAUSUN010000002.1"/>
</dbReference>
<keyword evidence="2" id="KW-0808">Transferase</keyword>
<evidence type="ECO:0000313" key="2">
    <source>
        <dbReference type="EMBL" id="MDQ0412306.1"/>
    </source>
</evidence>